<reference evidence="1" key="1">
    <citation type="thesis" date="2020" institute="ProQuest LLC" country="789 East Eisenhower Parkway, Ann Arbor, MI, USA">
        <title>Comparative Genomics and Chromosome Evolution.</title>
        <authorList>
            <person name="Mudd A.B."/>
        </authorList>
    </citation>
    <scope>NUCLEOTIDE SEQUENCE</scope>
    <source>
        <strain evidence="1">HN-11 Male</strain>
        <tissue evidence="1">Kidney and liver</tissue>
    </source>
</reference>
<protein>
    <submittedName>
        <fullName evidence="1">Uncharacterized protein</fullName>
    </submittedName>
</protein>
<dbReference type="AlphaFoldDB" id="A0A8J6EWP4"/>
<proteinExistence type="predicted"/>
<name>A0A8J6EWP4_ELECQ</name>
<dbReference type="Proteomes" id="UP000770717">
    <property type="component" value="Unassembled WGS sequence"/>
</dbReference>
<evidence type="ECO:0000313" key="2">
    <source>
        <dbReference type="Proteomes" id="UP000770717"/>
    </source>
</evidence>
<gene>
    <name evidence="1" type="ORF">GDO78_002468</name>
</gene>
<comment type="caution">
    <text evidence="1">The sequence shown here is derived from an EMBL/GenBank/DDBJ whole genome shotgun (WGS) entry which is preliminary data.</text>
</comment>
<organism evidence="1 2">
    <name type="scientific">Eleutherodactylus coqui</name>
    <name type="common">Puerto Rican coqui</name>
    <dbReference type="NCBI Taxonomy" id="57060"/>
    <lineage>
        <taxon>Eukaryota</taxon>
        <taxon>Metazoa</taxon>
        <taxon>Chordata</taxon>
        <taxon>Craniata</taxon>
        <taxon>Vertebrata</taxon>
        <taxon>Euteleostomi</taxon>
        <taxon>Amphibia</taxon>
        <taxon>Batrachia</taxon>
        <taxon>Anura</taxon>
        <taxon>Neobatrachia</taxon>
        <taxon>Hyloidea</taxon>
        <taxon>Eleutherodactylidae</taxon>
        <taxon>Eleutherodactylinae</taxon>
        <taxon>Eleutherodactylus</taxon>
        <taxon>Eleutherodactylus</taxon>
    </lineage>
</organism>
<sequence>MFLGRENCVKVHKENLLCKLNHELPRSTSLCIAVYRRENEGLLGADVFPLHYHNAPKNPYCSCSVHLSPWTLCAMSGDSWDVFLESLFVLPHSLPCFIFGHT</sequence>
<dbReference type="EMBL" id="WNTK01000010">
    <property type="protein sequence ID" value="KAG9477087.1"/>
    <property type="molecule type" value="Genomic_DNA"/>
</dbReference>
<evidence type="ECO:0000313" key="1">
    <source>
        <dbReference type="EMBL" id="KAG9477087.1"/>
    </source>
</evidence>
<accession>A0A8J6EWP4</accession>
<keyword evidence="2" id="KW-1185">Reference proteome</keyword>